<gene>
    <name evidence="2" type="ORF">NAEGRDRAFT_62577</name>
</gene>
<proteinExistence type="predicted"/>
<dbReference type="EMBL" id="GG738848">
    <property type="protein sequence ID" value="EFC49305.1"/>
    <property type="molecule type" value="Genomic_DNA"/>
</dbReference>
<dbReference type="OrthoDB" id="258495at2759"/>
<dbReference type="Gene3D" id="2.60.120.920">
    <property type="match status" value="1"/>
</dbReference>
<dbReference type="GeneID" id="8849975"/>
<dbReference type="InParanoid" id="D2V1H1"/>
<dbReference type="Proteomes" id="UP000006671">
    <property type="component" value="Unassembled WGS sequence"/>
</dbReference>
<accession>D2V1H1</accession>
<dbReference type="Pfam" id="PF00622">
    <property type="entry name" value="SPRY"/>
    <property type="match status" value="1"/>
</dbReference>
<dbReference type="SUPFAM" id="SSF49899">
    <property type="entry name" value="Concanavalin A-like lectins/glucanases"/>
    <property type="match status" value="1"/>
</dbReference>
<dbReference type="AlphaFoldDB" id="D2V1H1"/>
<dbReference type="InterPro" id="IPR003877">
    <property type="entry name" value="SPRY_dom"/>
</dbReference>
<dbReference type="InterPro" id="IPR043136">
    <property type="entry name" value="B30.2/SPRY_sf"/>
</dbReference>
<reference evidence="2 3" key="1">
    <citation type="journal article" date="2010" name="Cell">
        <title>The genome of Naegleria gruberi illuminates early eukaryotic versatility.</title>
        <authorList>
            <person name="Fritz-Laylin L.K."/>
            <person name="Prochnik S.E."/>
            <person name="Ginger M.L."/>
            <person name="Dacks J.B."/>
            <person name="Carpenter M.L."/>
            <person name="Field M.C."/>
            <person name="Kuo A."/>
            <person name="Paredez A."/>
            <person name="Chapman J."/>
            <person name="Pham J."/>
            <person name="Shu S."/>
            <person name="Neupane R."/>
            <person name="Cipriano M."/>
            <person name="Mancuso J."/>
            <person name="Tu H."/>
            <person name="Salamov A."/>
            <person name="Lindquist E."/>
            <person name="Shapiro H."/>
            <person name="Lucas S."/>
            <person name="Grigoriev I.V."/>
            <person name="Cande W.Z."/>
            <person name="Fulton C."/>
            <person name="Rokhsar D.S."/>
            <person name="Dawson S.C."/>
        </authorList>
    </citation>
    <scope>NUCLEOTIDE SEQUENCE [LARGE SCALE GENOMIC DNA]</scope>
    <source>
        <strain evidence="2 3">NEG-M</strain>
    </source>
</reference>
<protein>
    <submittedName>
        <fullName evidence="2">Predicted protein</fullName>
    </submittedName>
</protein>
<evidence type="ECO:0000259" key="1">
    <source>
        <dbReference type="SMART" id="SM00449"/>
    </source>
</evidence>
<organism evidence="3">
    <name type="scientific">Naegleria gruberi</name>
    <name type="common">Amoeba</name>
    <dbReference type="NCBI Taxonomy" id="5762"/>
    <lineage>
        <taxon>Eukaryota</taxon>
        <taxon>Discoba</taxon>
        <taxon>Heterolobosea</taxon>
        <taxon>Tetramitia</taxon>
        <taxon>Eutetramitia</taxon>
        <taxon>Vahlkampfiidae</taxon>
        <taxon>Naegleria</taxon>
    </lineage>
</organism>
<name>D2V1H1_NAEGR</name>
<dbReference type="KEGG" id="ngr:NAEGRDRAFT_62577"/>
<dbReference type="InterPro" id="IPR044736">
    <property type="entry name" value="Gid1/RanBPM/SPLA_SPRY"/>
</dbReference>
<dbReference type="InterPro" id="IPR013320">
    <property type="entry name" value="ConA-like_dom_sf"/>
</dbReference>
<dbReference type="RefSeq" id="XP_002682049.1">
    <property type="nucleotide sequence ID" value="XM_002682003.1"/>
</dbReference>
<evidence type="ECO:0000313" key="2">
    <source>
        <dbReference type="EMBL" id="EFC49305.1"/>
    </source>
</evidence>
<sequence>MNSIVSSLFAFWIAGGDKNNLNESMTDSTKQQQQQQQLPQLKTQSIENTIGNLSNNQSSTSPRNNLQLVSSIEDVITTFDHHSTHQQVSSSSEMVPQWRTYKVDHSSINSMQPNRDITSFVLKKRKQFSKRNFSLLNSKEFGSLNPHHVNTYIVDESSTMVRCMQSILLETQLIGNANYSSNLFTLKNQDNDSSNFHLYSSLPISAMNHACYYEVTLLETENNSNPTICLGFGKADNDLQNHIGWFCESVAFHTDDQRLRNSQRNSSYRVGGPQIKKGDTIGVYWDLNSTKSGMVYFTKNGQFIDYKTNCRVSNSNEFMIAMSGLVNGNSTLTFKLNVGNERFQCKHFNDLYHLSESQTKLLTMINSERLSDIFLSTL</sequence>
<evidence type="ECO:0000313" key="3">
    <source>
        <dbReference type="Proteomes" id="UP000006671"/>
    </source>
</evidence>
<dbReference type="SMART" id="SM00449">
    <property type="entry name" value="SPRY"/>
    <property type="match status" value="1"/>
</dbReference>
<keyword evidence="3" id="KW-1185">Reference proteome</keyword>
<feature type="domain" description="SPRY" evidence="1">
    <location>
        <begin position="208"/>
        <end position="342"/>
    </location>
</feature>
<dbReference type="VEuPathDB" id="AmoebaDB:NAEGRDRAFT_62577"/>
<dbReference type="CDD" id="cd12885">
    <property type="entry name" value="SPRY_RanBP_like"/>
    <property type="match status" value="1"/>
</dbReference>